<dbReference type="GO" id="GO:0003676">
    <property type="term" value="F:nucleic acid binding"/>
    <property type="evidence" value="ECO:0007669"/>
    <property type="project" value="InterPro"/>
</dbReference>
<keyword evidence="3" id="KW-1185">Reference proteome</keyword>
<dbReference type="EMBL" id="QPIE01000010">
    <property type="protein sequence ID" value="RCU42105.1"/>
    <property type="molecule type" value="Genomic_DNA"/>
</dbReference>
<keyword evidence="2" id="KW-0378">Hydrolase</keyword>
<dbReference type="Pfam" id="PF01844">
    <property type="entry name" value="HNH"/>
    <property type="match status" value="1"/>
</dbReference>
<keyword evidence="2" id="KW-0540">Nuclease</keyword>
<dbReference type="AlphaFoldDB" id="A0A368MXN9"/>
<protein>
    <submittedName>
        <fullName evidence="2">HNH endonuclease</fullName>
    </submittedName>
</protein>
<dbReference type="Proteomes" id="UP000252172">
    <property type="component" value="Unassembled WGS sequence"/>
</dbReference>
<proteinExistence type="predicted"/>
<comment type="caution">
    <text evidence="2">The sequence shown here is derived from an EMBL/GenBank/DDBJ whole genome shotgun (WGS) entry which is preliminary data.</text>
</comment>
<dbReference type="InterPro" id="IPR003615">
    <property type="entry name" value="HNH_nuc"/>
</dbReference>
<organism evidence="2 3">
    <name type="scientific">Chryseobacterium lacus</name>
    <dbReference type="NCBI Taxonomy" id="2058346"/>
    <lineage>
        <taxon>Bacteria</taxon>
        <taxon>Pseudomonadati</taxon>
        <taxon>Bacteroidota</taxon>
        <taxon>Flavobacteriia</taxon>
        <taxon>Flavobacteriales</taxon>
        <taxon>Weeksellaceae</taxon>
        <taxon>Chryseobacterium group</taxon>
        <taxon>Chryseobacterium</taxon>
    </lineage>
</organism>
<gene>
    <name evidence="2" type="ORF">DQ356_10935</name>
</gene>
<sequence>MRLINTKNQLIKNIDTLEGYLTEGDDYAENEAKSLVKRGTCFVAYIIDRELRFAPSRFIGYIDNKLDKHSASDEKDGRETNKAIIKILEAKPLPNDKLNEKYLEYCNRLGIQPSEKGSFGAPRKFWQLEIDQDFEDNEDLTGEFPEGKIVERTHKARERNSQVISLAKEKFKKLNGRLFCQVCGFDFEKTYGQIGKDFIEGHHTIAVSEMSSDHKTKVEDIAMLCANCHRMVHKKRPWLTMKDLDKLIKTKKNGSS</sequence>
<dbReference type="GO" id="GO:0004519">
    <property type="term" value="F:endonuclease activity"/>
    <property type="evidence" value="ECO:0007669"/>
    <property type="project" value="UniProtKB-KW"/>
</dbReference>
<accession>A0A368MXN9</accession>
<dbReference type="CDD" id="cd00085">
    <property type="entry name" value="HNHc"/>
    <property type="match status" value="1"/>
</dbReference>
<evidence type="ECO:0000313" key="2">
    <source>
        <dbReference type="EMBL" id="RCU42105.1"/>
    </source>
</evidence>
<dbReference type="GO" id="GO:0008270">
    <property type="term" value="F:zinc ion binding"/>
    <property type="evidence" value="ECO:0007669"/>
    <property type="project" value="InterPro"/>
</dbReference>
<keyword evidence="2" id="KW-0255">Endonuclease</keyword>
<dbReference type="RefSeq" id="WP_114304541.1">
    <property type="nucleotide sequence ID" value="NZ_QPIE01000010.1"/>
</dbReference>
<feature type="domain" description="HNH" evidence="1">
    <location>
        <begin position="180"/>
        <end position="235"/>
    </location>
</feature>
<evidence type="ECO:0000259" key="1">
    <source>
        <dbReference type="Pfam" id="PF01844"/>
    </source>
</evidence>
<dbReference type="Gene3D" id="1.10.30.50">
    <property type="match status" value="1"/>
</dbReference>
<evidence type="ECO:0000313" key="3">
    <source>
        <dbReference type="Proteomes" id="UP000252172"/>
    </source>
</evidence>
<name>A0A368MXN9_9FLAO</name>
<dbReference type="OrthoDB" id="9779761at2"/>
<reference evidence="2 3" key="1">
    <citation type="submission" date="2018-07" db="EMBL/GenBank/DDBJ databases">
        <title>Chryseobacterium lacus sp. nov., isolated from lake water.</title>
        <authorList>
            <person name="Li C.-M."/>
        </authorList>
    </citation>
    <scope>NUCLEOTIDE SEQUENCE [LARGE SCALE GENOMIC DNA]</scope>
    <source>
        <strain evidence="2 3">YLOS41</strain>
    </source>
</reference>
<dbReference type="InterPro" id="IPR002711">
    <property type="entry name" value="HNH"/>
</dbReference>